<keyword evidence="5" id="KW-1185">Reference proteome</keyword>
<evidence type="ECO:0000256" key="1">
    <source>
        <dbReference type="SAM" id="MobiDB-lite"/>
    </source>
</evidence>
<evidence type="ECO:0000313" key="4">
    <source>
        <dbReference type="EMBL" id="RSL29342.1"/>
    </source>
</evidence>
<dbReference type="InterPro" id="IPR018604">
    <property type="entry name" value="YycI-like"/>
</dbReference>
<feature type="domain" description="Regulatory protein YycH-like" evidence="3">
    <location>
        <begin position="35"/>
        <end position="246"/>
    </location>
</feature>
<feature type="transmembrane region" description="Helical" evidence="2">
    <location>
        <begin position="9"/>
        <end position="26"/>
    </location>
</feature>
<dbReference type="RefSeq" id="WP_125562742.1">
    <property type="nucleotide sequence ID" value="NZ_RBVX01000074.1"/>
</dbReference>
<dbReference type="Pfam" id="PF09648">
    <property type="entry name" value="YycI"/>
    <property type="match status" value="1"/>
</dbReference>
<keyword evidence="2" id="KW-0472">Membrane</keyword>
<evidence type="ECO:0000313" key="5">
    <source>
        <dbReference type="Proteomes" id="UP000275076"/>
    </source>
</evidence>
<dbReference type="AlphaFoldDB" id="A0A428MT89"/>
<dbReference type="Proteomes" id="UP000275076">
    <property type="component" value="Unassembled WGS sequence"/>
</dbReference>
<dbReference type="Gene3D" id="2.40.128.690">
    <property type="entry name" value="YycH protein, domain 3-like"/>
    <property type="match status" value="1"/>
</dbReference>
<keyword evidence="2" id="KW-1133">Transmembrane helix</keyword>
<dbReference type="EMBL" id="RBVX01000074">
    <property type="protein sequence ID" value="RSL29342.1"/>
    <property type="molecule type" value="Genomic_DNA"/>
</dbReference>
<keyword evidence="2" id="KW-0812">Transmembrane</keyword>
<dbReference type="GO" id="GO:0016020">
    <property type="term" value="C:membrane"/>
    <property type="evidence" value="ECO:0007669"/>
    <property type="project" value="InterPro"/>
</dbReference>
<evidence type="ECO:0000256" key="2">
    <source>
        <dbReference type="SAM" id="Phobius"/>
    </source>
</evidence>
<sequence>MDWSRTKTIFIITFLLLNTFLIYQIVDKRNNGSINVKAQNSVEQQLVNMNITVTDDLPEERDEISHIVGEPSDIEEDVINQAGEENVSVLDNGFMEVTLEDTYAVSNQEDVSNFFDQHVWNGGEYEYDEWDSSDQQMYFNQTYNEATVVTYDEDQLVLFLNEDDEIESYIQSYLSFEEGGKKKDMLAPYRAIEMLLNDNIVSYNDEINEMEVGYYSLFQPEGTAQVFAPMYRIEVNEESEYLVNAIDGSIRTLQEVSEETNNTEGNQEENGSETEEDE</sequence>
<feature type="region of interest" description="Disordered" evidence="1">
    <location>
        <begin position="256"/>
        <end position="278"/>
    </location>
</feature>
<gene>
    <name evidence="4" type="ORF">D7Z54_31810</name>
</gene>
<reference evidence="4 5" key="1">
    <citation type="submission" date="2018-10" db="EMBL/GenBank/DDBJ databases">
        <title>Draft genome sequence of Bacillus salarius IM0101, isolated from a hypersaline soil in Inner Mongolia, China.</title>
        <authorList>
            <person name="Yamprayoonswat W."/>
            <person name="Boonvisut S."/>
            <person name="Jumpathong W."/>
            <person name="Sittihan S."/>
            <person name="Ruangsuj P."/>
            <person name="Wanthongcharoen S."/>
            <person name="Thongpramul N."/>
            <person name="Pimmason S."/>
            <person name="Yu B."/>
            <person name="Yasawong M."/>
        </authorList>
    </citation>
    <scope>NUCLEOTIDE SEQUENCE [LARGE SCALE GENOMIC DNA]</scope>
    <source>
        <strain evidence="4 5">IM0101</strain>
    </source>
</reference>
<comment type="caution">
    <text evidence="4">The sequence shown here is derived from an EMBL/GenBank/DDBJ whole genome shotgun (WGS) entry which is preliminary data.</text>
</comment>
<organism evidence="4 5">
    <name type="scientific">Salibacterium salarium</name>
    <dbReference type="NCBI Taxonomy" id="284579"/>
    <lineage>
        <taxon>Bacteria</taxon>
        <taxon>Bacillati</taxon>
        <taxon>Bacillota</taxon>
        <taxon>Bacilli</taxon>
        <taxon>Bacillales</taxon>
        <taxon>Bacillaceae</taxon>
    </lineage>
</organism>
<feature type="compositionally biased region" description="Acidic residues" evidence="1">
    <location>
        <begin position="266"/>
        <end position="278"/>
    </location>
</feature>
<name>A0A428MT89_9BACI</name>
<dbReference type="OrthoDB" id="2388036at2"/>
<proteinExistence type="predicted"/>
<protein>
    <recommendedName>
        <fullName evidence="3">Regulatory protein YycH-like domain-containing protein</fullName>
    </recommendedName>
</protein>
<accession>A0A428MT89</accession>
<evidence type="ECO:0000259" key="3">
    <source>
        <dbReference type="Pfam" id="PF09648"/>
    </source>
</evidence>